<gene>
    <name evidence="12" type="ORF">ALP78_100087</name>
</gene>
<reference evidence="12 13" key="1">
    <citation type="submission" date="2018-08" db="EMBL/GenBank/DDBJ databases">
        <title>Recombination of ecologically and evolutionarily significant loci maintains genetic cohesion in the Pseudomonas syringae species complex.</title>
        <authorList>
            <person name="Dillon M."/>
            <person name="Thakur S."/>
            <person name="Almeida R.N.D."/>
            <person name="Weir B.S."/>
            <person name="Guttman D.S."/>
        </authorList>
    </citation>
    <scope>NUCLEOTIDE SEQUENCE [LARGE SCALE GENOMIC DNA]</scope>
    <source>
        <strain evidence="12 13">ICMP 4996</strain>
    </source>
</reference>
<evidence type="ECO:0000256" key="4">
    <source>
        <dbReference type="ARBA" id="ARBA00016337"/>
    </source>
</evidence>
<name>A0A3M4YU04_9PSED</name>
<evidence type="ECO:0000256" key="3">
    <source>
        <dbReference type="ARBA" id="ARBA00011955"/>
    </source>
</evidence>
<dbReference type="Proteomes" id="UP000268004">
    <property type="component" value="Unassembled WGS sequence"/>
</dbReference>
<dbReference type="PANTHER" id="PTHR30040">
    <property type="entry name" value="THIAMINE BIOSYNTHESIS LIPOPROTEIN APBE"/>
    <property type="match status" value="1"/>
</dbReference>
<organism evidence="12 13">
    <name type="scientific">Pseudomonas coronafaciens pv. striafaciens</name>
    <dbReference type="NCBI Taxonomy" id="235276"/>
    <lineage>
        <taxon>Bacteria</taxon>
        <taxon>Pseudomonadati</taxon>
        <taxon>Pseudomonadota</taxon>
        <taxon>Gammaproteobacteria</taxon>
        <taxon>Pseudomonadales</taxon>
        <taxon>Pseudomonadaceae</taxon>
        <taxon>Pseudomonas</taxon>
        <taxon>Pseudomonas coronafaciens</taxon>
    </lineage>
</organism>
<dbReference type="Gene3D" id="3.10.520.10">
    <property type="entry name" value="ApbE-like domains"/>
    <property type="match status" value="1"/>
</dbReference>
<dbReference type="EC" id="2.7.1.180" evidence="3"/>
<evidence type="ECO:0000256" key="7">
    <source>
        <dbReference type="ARBA" id="ARBA00022723"/>
    </source>
</evidence>
<sequence length="379" mass="41788">MPVGLVSARFMGCQSRLWTLFCLVRQWQQVTLKVFIVRGMGLRRFGKVAGCLVLLVCSGCGQERKLESFGGPTMGSHYSVVYARASGQPEPAAVRPQVEAILDEVDQQMSLWRTDSDIERFNALPANSCQVMPEPVLKMIGVGEQLAQESDGAFDLTVKPLMDLWGLGPHTLFEQMPLVRQLARTQALVGYRNLRIVGDRLCKSAAVQVDLNSIAAGYAVDRISERLDALGLHDYLVQATGELKVSGLKPDGSPWRVTLDAPLDDGTVTQKVFPLEGYAVSTSGDFRRYTDHEGWRISDTIDALTGKPISHSLASVTVIDPSALMADGLSSLLLILGPQRGWDYAQEHKIPAFFVIRADKRFIIRSNASFDRLVVEQPR</sequence>
<dbReference type="InterPro" id="IPR024932">
    <property type="entry name" value="ApbE"/>
</dbReference>
<comment type="caution">
    <text evidence="12">The sequence shown here is derived from an EMBL/GenBank/DDBJ whole genome shotgun (WGS) entry which is preliminary data.</text>
</comment>
<keyword evidence="7" id="KW-0479">Metal-binding</keyword>
<keyword evidence="6" id="KW-0808">Transferase</keyword>
<evidence type="ECO:0000256" key="8">
    <source>
        <dbReference type="ARBA" id="ARBA00022827"/>
    </source>
</evidence>
<evidence type="ECO:0000256" key="9">
    <source>
        <dbReference type="ARBA" id="ARBA00022842"/>
    </source>
</evidence>
<accession>A0A3M4YU04</accession>
<dbReference type="SUPFAM" id="SSF143631">
    <property type="entry name" value="ApbE-like"/>
    <property type="match status" value="1"/>
</dbReference>
<comment type="similarity">
    <text evidence="2">Belongs to the ApbE family.</text>
</comment>
<dbReference type="GO" id="GO:0046872">
    <property type="term" value="F:metal ion binding"/>
    <property type="evidence" value="ECO:0007669"/>
    <property type="project" value="UniProtKB-KW"/>
</dbReference>
<evidence type="ECO:0000313" key="12">
    <source>
        <dbReference type="EMBL" id="RMR92154.1"/>
    </source>
</evidence>
<dbReference type="GO" id="GO:0016740">
    <property type="term" value="F:transferase activity"/>
    <property type="evidence" value="ECO:0007669"/>
    <property type="project" value="UniProtKB-KW"/>
</dbReference>
<dbReference type="Pfam" id="PF02424">
    <property type="entry name" value="ApbE"/>
    <property type="match status" value="1"/>
</dbReference>
<dbReference type="InterPro" id="IPR003374">
    <property type="entry name" value="ApbE-like_sf"/>
</dbReference>
<evidence type="ECO:0000256" key="6">
    <source>
        <dbReference type="ARBA" id="ARBA00022679"/>
    </source>
</evidence>
<evidence type="ECO:0000256" key="2">
    <source>
        <dbReference type="ARBA" id="ARBA00008282"/>
    </source>
</evidence>
<comment type="cofactor">
    <cofactor evidence="1">
        <name>Mg(2+)</name>
        <dbReference type="ChEBI" id="CHEBI:18420"/>
    </cofactor>
</comment>
<evidence type="ECO:0000313" key="13">
    <source>
        <dbReference type="Proteomes" id="UP000268004"/>
    </source>
</evidence>
<dbReference type="EMBL" id="RBSD01000029">
    <property type="protein sequence ID" value="RMR92154.1"/>
    <property type="molecule type" value="Genomic_DNA"/>
</dbReference>
<keyword evidence="5" id="KW-0285">Flavoprotein</keyword>
<protein>
    <recommendedName>
        <fullName evidence="4">FAD:protein FMN transferase</fullName>
        <ecNumber evidence="3">2.7.1.180</ecNumber>
    </recommendedName>
    <alternativeName>
        <fullName evidence="10">Flavin transferase</fullName>
    </alternativeName>
</protein>
<dbReference type="AlphaFoldDB" id="A0A3M4YU04"/>
<keyword evidence="8" id="KW-0274">FAD</keyword>
<evidence type="ECO:0000256" key="5">
    <source>
        <dbReference type="ARBA" id="ARBA00022630"/>
    </source>
</evidence>
<evidence type="ECO:0000256" key="11">
    <source>
        <dbReference type="ARBA" id="ARBA00048540"/>
    </source>
</evidence>
<evidence type="ECO:0000256" key="1">
    <source>
        <dbReference type="ARBA" id="ARBA00001946"/>
    </source>
</evidence>
<proteinExistence type="inferred from homology"/>
<comment type="catalytic activity">
    <reaction evidence="11">
        <text>L-threonyl-[protein] + FAD = FMN-L-threonyl-[protein] + AMP + H(+)</text>
        <dbReference type="Rhea" id="RHEA:36847"/>
        <dbReference type="Rhea" id="RHEA-COMP:11060"/>
        <dbReference type="Rhea" id="RHEA-COMP:11061"/>
        <dbReference type="ChEBI" id="CHEBI:15378"/>
        <dbReference type="ChEBI" id="CHEBI:30013"/>
        <dbReference type="ChEBI" id="CHEBI:57692"/>
        <dbReference type="ChEBI" id="CHEBI:74257"/>
        <dbReference type="ChEBI" id="CHEBI:456215"/>
        <dbReference type="EC" id="2.7.1.180"/>
    </reaction>
</comment>
<evidence type="ECO:0000256" key="10">
    <source>
        <dbReference type="ARBA" id="ARBA00031306"/>
    </source>
</evidence>
<keyword evidence="12" id="KW-0449">Lipoprotein</keyword>
<dbReference type="PANTHER" id="PTHR30040:SF2">
    <property type="entry name" value="FAD:PROTEIN FMN TRANSFERASE"/>
    <property type="match status" value="1"/>
</dbReference>
<keyword evidence="9" id="KW-0460">Magnesium</keyword>